<dbReference type="Proteomes" id="UP000238348">
    <property type="component" value="Chromosome"/>
</dbReference>
<organism evidence="1 2">
    <name type="scientific">Sorangium cellulosum</name>
    <name type="common">Polyangium cellulosum</name>
    <dbReference type="NCBI Taxonomy" id="56"/>
    <lineage>
        <taxon>Bacteria</taxon>
        <taxon>Pseudomonadati</taxon>
        <taxon>Myxococcota</taxon>
        <taxon>Polyangia</taxon>
        <taxon>Polyangiales</taxon>
        <taxon>Polyangiaceae</taxon>
        <taxon>Sorangium</taxon>
    </lineage>
</organism>
<evidence type="ECO:0000313" key="1">
    <source>
        <dbReference type="EMBL" id="AUX41807.1"/>
    </source>
</evidence>
<dbReference type="AlphaFoldDB" id="A0A2L0ER69"/>
<dbReference type="Gene3D" id="3.30.200.20">
    <property type="entry name" value="Phosphorylase Kinase, domain 1"/>
    <property type="match status" value="1"/>
</dbReference>
<name>A0A2L0ER69_SORCE</name>
<accession>A0A2L0ER69</accession>
<proteinExistence type="predicted"/>
<dbReference type="EMBL" id="CP012673">
    <property type="protein sequence ID" value="AUX41807.1"/>
    <property type="molecule type" value="Genomic_DNA"/>
</dbReference>
<protein>
    <recommendedName>
        <fullName evidence="3">Protein kinase domain-containing protein</fullName>
    </recommendedName>
</protein>
<gene>
    <name evidence="1" type="ORF">SOCE26_032320</name>
</gene>
<dbReference type="SUPFAM" id="SSF56112">
    <property type="entry name" value="Protein kinase-like (PK-like)"/>
    <property type="match status" value="1"/>
</dbReference>
<evidence type="ECO:0000313" key="2">
    <source>
        <dbReference type="Proteomes" id="UP000238348"/>
    </source>
</evidence>
<evidence type="ECO:0008006" key="3">
    <source>
        <dbReference type="Google" id="ProtNLM"/>
    </source>
</evidence>
<reference evidence="1 2" key="1">
    <citation type="submission" date="2015-09" db="EMBL/GenBank/DDBJ databases">
        <title>Sorangium comparison.</title>
        <authorList>
            <person name="Zaburannyi N."/>
            <person name="Bunk B."/>
            <person name="Overmann J."/>
            <person name="Mueller R."/>
        </authorList>
    </citation>
    <scope>NUCLEOTIDE SEQUENCE [LARGE SCALE GENOMIC DNA]</scope>
    <source>
        <strain evidence="1 2">So ce26</strain>
    </source>
</reference>
<sequence>MGSVYEARHTGTGRRVALKVITDGPFQRPRWLRR</sequence>
<dbReference type="InterPro" id="IPR011009">
    <property type="entry name" value="Kinase-like_dom_sf"/>
</dbReference>